<sequence length="50" mass="6148">MLTDYRRAFTYGIIRWRDRADDTFRRELVRNVDSRRVTDGIFPRDLPVFL</sequence>
<dbReference type="Proteomes" id="UP000712281">
    <property type="component" value="Unassembled WGS sequence"/>
</dbReference>
<gene>
    <name evidence="1" type="ORF">F2Q68_00002864</name>
</gene>
<reference evidence="1" key="1">
    <citation type="submission" date="2019-12" db="EMBL/GenBank/DDBJ databases">
        <title>Genome sequencing and annotation of Brassica cretica.</title>
        <authorList>
            <person name="Studholme D.J."/>
            <person name="Sarris P.F."/>
        </authorList>
    </citation>
    <scope>NUCLEOTIDE SEQUENCE</scope>
    <source>
        <strain evidence="1">PFS-001/15</strain>
        <tissue evidence="1">Leaf</tissue>
    </source>
</reference>
<proteinExistence type="predicted"/>
<evidence type="ECO:0000313" key="2">
    <source>
        <dbReference type="Proteomes" id="UP000712281"/>
    </source>
</evidence>
<accession>A0A8S9J9T2</accession>
<organism evidence="1 2">
    <name type="scientific">Brassica cretica</name>
    <name type="common">Mustard</name>
    <dbReference type="NCBI Taxonomy" id="69181"/>
    <lineage>
        <taxon>Eukaryota</taxon>
        <taxon>Viridiplantae</taxon>
        <taxon>Streptophyta</taxon>
        <taxon>Embryophyta</taxon>
        <taxon>Tracheophyta</taxon>
        <taxon>Spermatophyta</taxon>
        <taxon>Magnoliopsida</taxon>
        <taxon>eudicotyledons</taxon>
        <taxon>Gunneridae</taxon>
        <taxon>Pentapetalae</taxon>
        <taxon>rosids</taxon>
        <taxon>malvids</taxon>
        <taxon>Brassicales</taxon>
        <taxon>Brassicaceae</taxon>
        <taxon>Brassiceae</taxon>
        <taxon>Brassica</taxon>
    </lineage>
</organism>
<protein>
    <submittedName>
        <fullName evidence="1">Uncharacterized protein</fullName>
    </submittedName>
</protein>
<name>A0A8S9J9T2_BRACR</name>
<evidence type="ECO:0000313" key="1">
    <source>
        <dbReference type="EMBL" id="KAF2578252.1"/>
    </source>
</evidence>
<dbReference type="EMBL" id="QGKW02001660">
    <property type="protein sequence ID" value="KAF2578252.1"/>
    <property type="molecule type" value="Genomic_DNA"/>
</dbReference>
<comment type="caution">
    <text evidence="1">The sequence shown here is derived from an EMBL/GenBank/DDBJ whole genome shotgun (WGS) entry which is preliminary data.</text>
</comment>
<dbReference type="AlphaFoldDB" id="A0A8S9J9T2"/>